<dbReference type="InterPro" id="IPR050857">
    <property type="entry name" value="D-2-hydroxyacid_DH"/>
</dbReference>
<keyword evidence="8" id="KW-1185">Reference proteome</keyword>
<keyword evidence="3" id="KW-0520">NAD</keyword>
<dbReference type="HOGENOM" id="CLU_019796_1_3_5"/>
<dbReference type="Pfam" id="PF00389">
    <property type="entry name" value="2-Hacid_dh"/>
    <property type="match status" value="1"/>
</dbReference>
<dbReference type="eggNOG" id="COG1052">
    <property type="taxonomic scope" value="Bacteria"/>
</dbReference>
<evidence type="ECO:0000313" key="7">
    <source>
        <dbReference type="EMBL" id="EGD57740.1"/>
    </source>
</evidence>
<dbReference type="SUPFAM" id="SSF52283">
    <property type="entry name" value="Formate/glycerate dehydrogenase catalytic domain-like"/>
    <property type="match status" value="1"/>
</dbReference>
<dbReference type="GO" id="GO:0016616">
    <property type="term" value="F:oxidoreductase activity, acting on the CH-OH group of donors, NAD or NADP as acceptor"/>
    <property type="evidence" value="ECO:0007669"/>
    <property type="project" value="InterPro"/>
</dbReference>
<evidence type="ECO:0000259" key="6">
    <source>
        <dbReference type="Pfam" id="PF02826"/>
    </source>
</evidence>
<dbReference type="Gene3D" id="3.40.50.720">
    <property type="entry name" value="NAD(P)-binding Rossmann-like Domain"/>
    <property type="match status" value="2"/>
</dbReference>
<accession>F1ZCH8</accession>
<dbReference type="Pfam" id="PF02826">
    <property type="entry name" value="2-Hacid_dh_C"/>
    <property type="match status" value="1"/>
</dbReference>
<reference evidence="7 8" key="1">
    <citation type="journal article" date="2012" name="J. Bacteriol.">
        <title>Draft Genome Sequence of Novosphingobium nitrogenifigens Y88T.</title>
        <authorList>
            <person name="Strabala T.J."/>
            <person name="Macdonald L."/>
            <person name="Liu V."/>
            <person name="Smit A.M."/>
        </authorList>
    </citation>
    <scope>NUCLEOTIDE SEQUENCE [LARGE SCALE GENOMIC DNA]</scope>
    <source>
        <strain evidence="7 8">DSM 19370</strain>
    </source>
</reference>
<gene>
    <name evidence="7" type="ORF">Y88_3066</name>
</gene>
<dbReference type="AlphaFoldDB" id="F1ZCH8"/>
<dbReference type="PANTHER" id="PTHR42789:SF1">
    <property type="entry name" value="D-ISOMER SPECIFIC 2-HYDROXYACID DEHYDROGENASE FAMILY PROTEIN (AFU_ORTHOLOGUE AFUA_6G10090)"/>
    <property type="match status" value="1"/>
</dbReference>
<dbReference type="InterPro" id="IPR006140">
    <property type="entry name" value="D-isomer_DH_NAD-bd"/>
</dbReference>
<dbReference type="SUPFAM" id="SSF51735">
    <property type="entry name" value="NAD(P)-binding Rossmann-fold domains"/>
    <property type="match status" value="1"/>
</dbReference>
<evidence type="ECO:0000256" key="2">
    <source>
        <dbReference type="ARBA" id="ARBA00023002"/>
    </source>
</evidence>
<evidence type="ECO:0000256" key="3">
    <source>
        <dbReference type="ARBA" id="ARBA00023027"/>
    </source>
</evidence>
<dbReference type="PANTHER" id="PTHR42789">
    <property type="entry name" value="D-ISOMER SPECIFIC 2-HYDROXYACID DEHYDROGENASE FAMILY PROTEIN (AFU_ORTHOLOGUE AFUA_6G10090)"/>
    <property type="match status" value="1"/>
</dbReference>
<feature type="domain" description="D-isomer specific 2-hydroxyacid dehydrogenase NAD-binding" evidence="6">
    <location>
        <begin position="114"/>
        <end position="283"/>
    </location>
</feature>
<proteinExistence type="inferred from homology"/>
<dbReference type="STRING" id="983920.Y88_3066"/>
<feature type="domain" description="D-isomer specific 2-hydroxyacid dehydrogenase catalytic" evidence="5">
    <location>
        <begin position="32"/>
        <end position="294"/>
    </location>
</feature>
<dbReference type="Proteomes" id="UP000004728">
    <property type="component" value="Unassembled WGS sequence"/>
</dbReference>
<dbReference type="InParanoid" id="F1ZCH8"/>
<name>F1ZCH8_9SPHN</name>
<dbReference type="InterPro" id="IPR036291">
    <property type="entry name" value="NAD(P)-bd_dom_sf"/>
</dbReference>
<evidence type="ECO:0000256" key="1">
    <source>
        <dbReference type="ARBA" id="ARBA00005854"/>
    </source>
</evidence>
<dbReference type="GO" id="GO:0051287">
    <property type="term" value="F:NAD binding"/>
    <property type="evidence" value="ECO:0007669"/>
    <property type="project" value="InterPro"/>
</dbReference>
<comment type="similarity">
    <text evidence="1 4">Belongs to the D-isomer specific 2-hydroxyacid dehydrogenase family.</text>
</comment>
<sequence>MTSTPASFAVIADSSDLLVKAFAAAGADETLVTHFHGQPDEETMIARTAGYPVIVVNDSCVTARVMDANPALRQILFLGTGAANFVDLDAAAQRGIPVHTIKGYGDRAVAEHTIALLFAVWRDIPAQDATIRSGGWHGAPIGELLGKTIGLVGLGAIGQEVARIASALGMTVIAWARRPIDLPGVKQVDLDTLLARADIVSPHLAFTPETAGILDAAKLRSMKRGAVFINTARAELTDEAEILAMLEDGHLAGAGLDVFLREPLPVDHPMRRAPRAVLTAHTGWYSPEAVTRLVGRGVEILKAERAALGL</sequence>
<dbReference type="EMBL" id="AEWJ01000054">
    <property type="protein sequence ID" value="EGD57740.1"/>
    <property type="molecule type" value="Genomic_DNA"/>
</dbReference>
<keyword evidence="2 4" id="KW-0560">Oxidoreductase</keyword>
<dbReference type="OrthoDB" id="9793626at2"/>
<evidence type="ECO:0000313" key="8">
    <source>
        <dbReference type="Proteomes" id="UP000004728"/>
    </source>
</evidence>
<protein>
    <submittedName>
        <fullName evidence="7">D-isomer specific 2-hydroxyacid dehydrogenase, NAD-binding protein</fullName>
    </submittedName>
</protein>
<evidence type="ECO:0000256" key="4">
    <source>
        <dbReference type="RuleBase" id="RU003719"/>
    </source>
</evidence>
<dbReference type="RefSeq" id="WP_008070954.1">
    <property type="nucleotide sequence ID" value="NZ_AQWK01000008.1"/>
</dbReference>
<evidence type="ECO:0000259" key="5">
    <source>
        <dbReference type="Pfam" id="PF00389"/>
    </source>
</evidence>
<comment type="caution">
    <text evidence="7">The sequence shown here is derived from an EMBL/GenBank/DDBJ whole genome shotgun (WGS) entry which is preliminary data.</text>
</comment>
<organism evidence="7 8">
    <name type="scientific">Novosphingobium nitrogenifigens DSM 19370</name>
    <dbReference type="NCBI Taxonomy" id="983920"/>
    <lineage>
        <taxon>Bacteria</taxon>
        <taxon>Pseudomonadati</taxon>
        <taxon>Pseudomonadota</taxon>
        <taxon>Alphaproteobacteria</taxon>
        <taxon>Sphingomonadales</taxon>
        <taxon>Sphingomonadaceae</taxon>
        <taxon>Novosphingobium</taxon>
    </lineage>
</organism>
<dbReference type="InterPro" id="IPR006139">
    <property type="entry name" value="D-isomer_2_OHA_DH_cat_dom"/>
</dbReference>